<dbReference type="SUPFAM" id="SSF141868">
    <property type="entry name" value="EAL domain-like"/>
    <property type="match status" value="1"/>
</dbReference>
<dbReference type="PANTHER" id="PTHR33121:SF79">
    <property type="entry name" value="CYCLIC DI-GMP PHOSPHODIESTERASE PDED-RELATED"/>
    <property type="match status" value="1"/>
</dbReference>
<name>A0ABT7E2E6_9NEIS</name>
<dbReference type="EMBL" id="JARRAF010000039">
    <property type="protein sequence ID" value="MDK2126476.1"/>
    <property type="molecule type" value="Genomic_DNA"/>
</dbReference>
<sequence length="243" mass="27454">MLQLLQPVYQPVVDLEDSSHVLHYEALARISGQLDGDAHVGLIRLAEEARFIDHLDLAMVERVLQETAFHDFGVAINVSPWTVEHAFHSVVVLLDQHRLVAPRLVWELTESLPPKDLRLISRFREVIFDYGCRFALDDFGRGWFTESLVRQLKPDYLKTDGCLVQRAMTQQCGAEFTRLLELVQPWQGRVIVEHVDDVAMLPVLRDAGIRFGQGYLFGTPAPLVGEVEGNRASDLASQALVML</sequence>
<dbReference type="SMART" id="SM00052">
    <property type="entry name" value="EAL"/>
    <property type="match status" value="1"/>
</dbReference>
<evidence type="ECO:0000313" key="2">
    <source>
        <dbReference type="EMBL" id="MDK2126476.1"/>
    </source>
</evidence>
<keyword evidence="3" id="KW-1185">Reference proteome</keyword>
<feature type="domain" description="EAL" evidence="1">
    <location>
        <begin position="1"/>
        <end position="234"/>
    </location>
</feature>
<proteinExistence type="predicted"/>
<organism evidence="2 3">
    <name type="scientific">Parachitinimonas caeni</name>
    <dbReference type="NCBI Taxonomy" id="3031301"/>
    <lineage>
        <taxon>Bacteria</taxon>
        <taxon>Pseudomonadati</taxon>
        <taxon>Pseudomonadota</taxon>
        <taxon>Betaproteobacteria</taxon>
        <taxon>Neisseriales</taxon>
        <taxon>Chitinibacteraceae</taxon>
        <taxon>Parachitinimonas</taxon>
    </lineage>
</organism>
<dbReference type="PROSITE" id="PS50883">
    <property type="entry name" value="EAL"/>
    <property type="match status" value="1"/>
</dbReference>
<dbReference type="RefSeq" id="WP_284102795.1">
    <property type="nucleotide sequence ID" value="NZ_JARRAF010000039.1"/>
</dbReference>
<evidence type="ECO:0000259" key="1">
    <source>
        <dbReference type="PROSITE" id="PS50883"/>
    </source>
</evidence>
<dbReference type="InterPro" id="IPR035919">
    <property type="entry name" value="EAL_sf"/>
</dbReference>
<dbReference type="Gene3D" id="3.20.20.450">
    <property type="entry name" value="EAL domain"/>
    <property type="match status" value="1"/>
</dbReference>
<dbReference type="InterPro" id="IPR001633">
    <property type="entry name" value="EAL_dom"/>
</dbReference>
<dbReference type="Proteomes" id="UP001172778">
    <property type="component" value="Unassembled WGS sequence"/>
</dbReference>
<gene>
    <name evidence="2" type="ORF">PZA18_20760</name>
</gene>
<dbReference type="Pfam" id="PF00563">
    <property type="entry name" value="EAL"/>
    <property type="match status" value="1"/>
</dbReference>
<dbReference type="CDD" id="cd01948">
    <property type="entry name" value="EAL"/>
    <property type="match status" value="1"/>
</dbReference>
<comment type="caution">
    <text evidence="2">The sequence shown here is derived from an EMBL/GenBank/DDBJ whole genome shotgun (WGS) entry which is preliminary data.</text>
</comment>
<reference evidence="2" key="1">
    <citation type="submission" date="2023-03" db="EMBL/GenBank/DDBJ databases">
        <title>Chitinimonas shenzhenensis gen. nov., sp. nov., a novel member of family Burkholderiaceae isolated from activated sludge collected in Shen Zhen, China.</title>
        <authorList>
            <person name="Wang X."/>
        </authorList>
    </citation>
    <scope>NUCLEOTIDE SEQUENCE</scope>
    <source>
        <strain evidence="2">DQS-5</strain>
    </source>
</reference>
<dbReference type="PANTHER" id="PTHR33121">
    <property type="entry name" value="CYCLIC DI-GMP PHOSPHODIESTERASE PDEF"/>
    <property type="match status" value="1"/>
</dbReference>
<dbReference type="InterPro" id="IPR050706">
    <property type="entry name" value="Cyclic-di-GMP_PDE-like"/>
</dbReference>
<protein>
    <submittedName>
        <fullName evidence="2">EAL domain-containing protein</fullName>
    </submittedName>
</protein>
<evidence type="ECO:0000313" key="3">
    <source>
        <dbReference type="Proteomes" id="UP001172778"/>
    </source>
</evidence>
<accession>A0ABT7E2E6</accession>